<dbReference type="SUPFAM" id="SSF55073">
    <property type="entry name" value="Nucleotide cyclase"/>
    <property type="match status" value="1"/>
</dbReference>
<evidence type="ECO:0000259" key="3">
    <source>
        <dbReference type="PROSITE" id="PS50887"/>
    </source>
</evidence>
<keyword evidence="2" id="KW-0472">Membrane</keyword>
<feature type="compositionally biased region" description="Basic and acidic residues" evidence="1">
    <location>
        <begin position="1"/>
        <end position="12"/>
    </location>
</feature>
<dbReference type="PROSITE" id="PS50887">
    <property type="entry name" value="GGDEF"/>
    <property type="match status" value="1"/>
</dbReference>
<dbReference type="PANTHER" id="PTHR45138:SF9">
    <property type="entry name" value="DIGUANYLATE CYCLASE DGCM-RELATED"/>
    <property type="match status" value="1"/>
</dbReference>
<feature type="transmembrane region" description="Helical" evidence="2">
    <location>
        <begin position="65"/>
        <end position="84"/>
    </location>
</feature>
<dbReference type="InterPro" id="IPR029787">
    <property type="entry name" value="Nucleotide_cyclase"/>
</dbReference>
<evidence type="ECO:0000256" key="2">
    <source>
        <dbReference type="SAM" id="Phobius"/>
    </source>
</evidence>
<dbReference type="NCBIfam" id="TIGR00254">
    <property type="entry name" value="GGDEF"/>
    <property type="match status" value="1"/>
</dbReference>
<feature type="transmembrane region" description="Helical" evidence="2">
    <location>
        <begin position="168"/>
        <end position="188"/>
    </location>
</feature>
<dbReference type="InterPro" id="IPR000160">
    <property type="entry name" value="GGDEF_dom"/>
</dbReference>
<dbReference type="AlphaFoldDB" id="A0AAU4JYU3"/>
<feature type="transmembrane region" description="Helical" evidence="2">
    <location>
        <begin position="90"/>
        <end position="110"/>
    </location>
</feature>
<feature type="transmembrane region" description="Helical" evidence="2">
    <location>
        <begin position="194"/>
        <end position="222"/>
    </location>
</feature>
<feature type="transmembrane region" description="Helical" evidence="2">
    <location>
        <begin position="145"/>
        <end position="161"/>
    </location>
</feature>
<keyword evidence="2" id="KW-0812">Transmembrane</keyword>
<dbReference type="Pfam" id="PF00990">
    <property type="entry name" value="GGDEF"/>
    <property type="match status" value="1"/>
</dbReference>
<dbReference type="EMBL" id="CP108021">
    <property type="protein sequence ID" value="WUM18984.1"/>
    <property type="molecule type" value="Genomic_DNA"/>
</dbReference>
<keyword evidence="5" id="KW-1185">Reference proteome</keyword>
<evidence type="ECO:0000256" key="1">
    <source>
        <dbReference type="SAM" id="MobiDB-lite"/>
    </source>
</evidence>
<evidence type="ECO:0000313" key="4">
    <source>
        <dbReference type="EMBL" id="WUM18984.1"/>
    </source>
</evidence>
<name>A0AAU4JYU3_9NOCA</name>
<sequence>MTARSPSDERRWLPVPPPHPRGPGAARIRDKTTIELLRWWWEQPFEYEWVYAFAESRAWLRVDRILVASGYAMLAAMGIALIASGRPGPAVTVCAGIAVAAFSFCAWWWWSDRPWPSERVSLAFLAVTELSVLALAGAAPSSTAALALLSLYVLLGIYVIFIHSPAVLVAHCVWVTAVIVGTGAYALVVADLDIVTGVVIVVAQLAACNAGLIAGQIALTFLRNDARNSFTDPLTGLLNRRGFEEALSHSNTRVPAGGPVSVLMADIDKFKTINDANGHGHGDALLVAVATALTSVCDGHADAIARIGGDEFVAVLHVDSESASMLAHRVRASMADRSRSAPVTMSIGIHTTRPMTWPPPDREVGAMLARADAVLYSTKRSGGDAVTAVHDSER</sequence>
<dbReference type="Gene3D" id="3.30.70.270">
    <property type="match status" value="1"/>
</dbReference>
<dbReference type="Proteomes" id="UP001432128">
    <property type="component" value="Chromosome"/>
</dbReference>
<feature type="region of interest" description="Disordered" evidence="1">
    <location>
        <begin position="1"/>
        <end position="24"/>
    </location>
</feature>
<dbReference type="CDD" id="cd01949">
    <property type="entry name" value="GGDEF"/>
    <property type="match status" value="1"/>
</dbReference>
<protein>
    <submittedName>
        <fullName evidence="4">GGDEF domain-containing protein</fullName>
    </submittedName>
</protein>
<dbReference type="InterPro" id="IPR043128">
    <property type="entry name" value="Rev_trsase/Diguanyl_cyclase"/>
</dbReference>
<organism evidence="4 5">
    <name type="scientific">Williamsia herbipolensis</name>
    <dbReference type="NCBI Taxonomy" id="1603258"/>
    <lineage>
        <taxon>Bacteria</taxon>
        <taxon>Bacillati</taxon>
        <taxon>Actinomycetota</taxon>
        <taxon>Actinomycetes</taxon>
        <taxon>Mycobacteriales</taxon>
        <taxon>Nocardiaceae</taxon>
        <taxon>Williamsia</taxon>
    </lineage>
</organism>
<dbReference type="RefSeq" id="WP_328856551.1">
    <property type="nucleotide sequence ID" value="NZ_CP108021.1"/>
</dbReference>
<dbReference type="PANTHER" id="PTHR45138">
    <property type="entry name" value="REGULATORY COMPONENTS OF SENSORY TRANSDUCTION SYSTEM"/>
    <property type="match status" value="1"/>
</dbReference>
<keyword evidence="2" id="KW-1133">Transmembrane helix</keyword>
<feature type="domain" description="GGDEF" evidence="3">
    <location>
        <begin position="258"/>
        <end position="391"/>
    </location>
</feature>
<dbReference type="GO" id="GO:0052621">
    <property type="term" value="F:diguanylate cyclase activity"/>
    <property type="evidence" value="ECO:0007669"/>
    <property type="project" value="TreeGrafter"/>
</dbReference>
<gene>
    <name evidence="4" type="ORF">OG579_14770</name>
</gene>
<proteinExistence type="predicted"/>
<dbReference type="InterPro" id="IPR050469">
    <property type="entry name" value="Diguanylate_Cyclase"/>
</dbReference>
<evidence type="ECO:0000313" key="5">
    <source>
        <dbReference type="Proteomes" id="UP001432128"/>
    </source>
</evidence>
<feature type="transmembrane region" description="Helical" evidence="2">
    <location>
        <begin position="122"/>
        <end position="139"/>
    </location>
</feature>
<dbReference type="KEGG" id="whr:OG579_14770"/>
<accession>A0AAU4JYU3</accession>
<reference evidence="4 5" key="1">
    <citation type="submission" date="2022-10" db="EMBL/GenBank/DDBJ databases">
        <title>The complete genomes of actinobacterial strains from the NBC collection.</title>
        <authorList>
            <person name="Joergensen T.S."/>
            <person name="Alvarez Arevalo M."/>
            <person name="Sterndorff E.B."/>
            <person name="Faurdal D."/>
            <person name="Vuksanovic O."/>
            <person name="Mourched A.-S."/>
            <person name="Charusanti P."/>
            <person name="Shaw S."/>
            <person name="Blin K."/>
            <person name="Weber T."/>
        </authorList>
    </citation>
    <scope>NUCLEOTIDE SEQUENCE [LARGE SCALE GENOMIC DNA]</scope>
    <source>
        <strain evidence="4 5">NBC_00319</strain>
    </source>
</reference>
<dbReference type="SMART" id="SM00267">
    <property type="entry name" value="GGDEF"/>
    <property type="match status" value="1"/>
</dbReference>